<dbReference type="SUPFAM" id="SSF53474">
    <property type="entry name" value="alpha/beta-Hydrolases"/>
    <property type="match status" value="1"/>
</dbReference>
<feature type="signal peptide" evidence="1">
    <location>
        <begin position="1"/>
        <end position="24"/>
    </location>
</feature>
<reference evidence="2 3" key="1">
    <citation type="submission" date="2021-01" db="EMBL/GenBank/DDBJ databases">
        <title>Genomics of switchgrass bacterial isolates.</title>
        <authorList>
            <person name="Shade A."/>
        </authorList>
    </citation>
    <scope>NUCLEOTIDE SEQUENCE [LARGE SCALE GENOMIC DNA]</scope>
    <source>
        <strain evidence="2 3">PvP111</strain>
    </source>
</reference>
<evidence type="ECO:0000256" key="1">
    <source>
        <dbReference type="SAM" id="SignalP"/>
    </source>
</evidence>
<keyword evidence="1" id="KW-0732">Signal</keyword>
<protein>
    <recommendedName>
        <fullName evidence="4">DUF3089 domain-containing protein</fullName>
    </recommendedName>
</protein>
<dbReference type="Proteomes" id="UP000703038">
    <property type="component" value="Unassembled WGS sequence"/>
</dbReference>
<comment type="caution">
    <text evidence="2">The sequence shown here is derived from an EMBL/GenBank/DDBJ whole genome shotgun (WGS) entry which is preliminary data.</text>
</comment>
<evidence type="ECO:0000313" key="3">
    <source>
        <dbReference type="Proteomes" id="UP000703038"/>
    </source>
</evidence>
<dbReference type="InterPro" id="IPR029058">
    <property type="entry name" value="AB_hydrolase_fold"/>
</dbReference>
<accession>A0ABS2KPX2</accession>
<name>A0ABS2KPX2_9NOCA</name>
<dbReference type="EMBL" id="JAFBBK010000001">
    <property type="protein sequence ID" value="MBM7413675.1"/>
    <property type="molecule type" value="Genomic_DNA"/>
</dbReference>
<evidence type="ECO:0008006" key="4">
    <source>
        <dbReference type="Google" id="ProtNLM"/>
    </source>
</evidence>
<sequence length="298" mass="30978">MTRALLLVAALIGSLFLSVPTASAAPSTTWLCRPGSANPCGGGTDAPVDCFYVYPTASLQPAQSANLDASPELAFAAAAQARPFGSVCNVWAPVYRQATLLSLATADGPARDAALAEAYVDIDRAWTDFLAQRDSNRGVVLLGHSQGSRMLRTLLQNRIEPDPAARDVLVSAIIPGISVRTSDFTTVAPCTDVTETGCVVAYSTFSRTPPPDSRYGGDGILCTNPASLGANARTPVLGPLPNLTAQCDSDNVLMIDGPGAAALPTLPNATWGLHLLDLTIPLQTLVDLVRSQSAAFTA</sequence>
<dbReference type="RefSeq" id="WP_204866366.1">
    <property type="nucleotide sequence ID" value="NZ_JAFBBK010000001.1"/>
</dbReference>
<gene>
    <name evidence="2" type="ORF">JOE42_000408</name>
</gene>
<organism evidence="2 3">
    <name type="scientific">Rhodococcoides corynebacterioides</name>
    <dbReference type="NCBI Taxonomy" id="53972"/>
    <lineage>
        <taxon>Bacteria</taxon>
        <taxon>Bacillati</taxon>
        <taxon>Actinomycetota</taxon>
        <taxon>Actinomycetes</taxon>
        <taxon>Mycobacteriales</taxon>
        <taxon>Nocardiaceae</taxon>
        <taxon>Rhodococcoides</taxon>
    </lineage>
</organism>
<proteinExistence type="predicted"/>
<keyword evidence="3" id="KW-1185">Reference proteome</keyword>
<dbReference type="InterPro" id="IPR021440">
    <property type="entry name" value="DUF3089"/>
</dbReference>
<evidence type="ECO:0000313" key="2">
    <source>
        <dbReference type="EMBL" id="MBM7413675.1"/>
    </source>
</evidence>
<feature type="chain" id="PRO_5046070750" description="DUF3089 domain-containing protein" evidence="1">
    <location>
        <begin position="25"/>
        <end position="298"/>
    </location>
</feature>
<dbReference type="Pfam" id="PF11288">
    <property type="entry name" value="DUF3089"/>
    <property type="match status" value="1"/>
</dbReference>